<sequence>MVRFAFLLLLSLALISCANKDEKPKNILYLTTSANDVYAFNIANKKLLWHADAFDKVENDELNFFTLDDKYLTKTYLDGVIIQYDKTNGNKVWELKDTVAADVDLYNYDFNEVAFRLFYQYPLVVKGNIIFGNSHGEIKSINLKTKKVNWVYHNPNTIYCSPVVINNLVYVNLNGSMIALDIRNGKKVSAVNYDDNEPVTNEVLVDGGNIFTLSQYNLLSVMSPQYNLLWEYKADTTSQSITHNMLITDDAVYFGGSTLFAVNKKDGKLLWKTEMYKENGRLLSIAQCDDGVIVSKSNELLKIDDDGKIIARKKLAVEAYGLLYKCNDRYYYVCQNGVMYSIDKDLHQDEVFYKGVNIDPEHRVDNTYMYAD</sequence>
<evidence type="ECO:0000259" key="2">
    <source>
        <dbReference type="Pfam" id="PF13360"/>
    </source>
</evidence>
<proteinExistence type="predicted"/>
<feature type="domain" description="Pyrrolo-quinoline quinone repeat" evidence="2">
    <location>
        <begin position="26"/>
        <end position="186"/>
    </location>
</feature>
<comment type="caution">
    <text evidence="3">The sequence shown here is derived from an EMBL/GenBank/DDBJ whole genome shotgun (WGS) entry which is preliminary data.</text>
</comment>
<dbReference type="Proteomes" id="UP000291485">
    <property type="component" value="Unassembled WGS sequence"/>
</dbReference>
<dbReference type="OrthoDB" id="9816081at2"/>
<organism evidence="3 4">
    <name type="scientific">Pedobacter frigidisoli</name>
    <dbReference type="NCBI Taxonomy" id="2530455"/>
    <lineage>
        <taxon>Bacteria</taxon>
        <taxon>Pseudomonadati</taxon>
        <taxon>Bacteroidota</taxon>
        <taxon>Sphingobacteriia</taxon>
        <taxon>Sphingobacteriales</taxon>
        <taxon>Sphingobacteriaceae</taxon>
        <taxon>Pedobacter</taxon>
    </lineage>
</organism>
<dbReference type="PANTHER" id="PTHR34512:SF30">
    <property type="entry name" value="OUTER MEMBRANE PROTEIN ASSEMBLY FACTOR BAMB"/>
    <property type="match status" value="1"/>
</dbReference>
<dbReference type="InterPro" id="IPR018391">
    <property type="entry name" value="PQQ_b-propeller_rpt"/>
</dbReference>
<feature type="domain" description="Pyrrolo-quinoline quinone repeat" evidence="2">
    <location>
        <begin position="257"/>
        <end position="344"/>
    </location>
</feature>
<evidence type="ECO:0000256" key="1">
    <source>
        <dbReference type="SAM" id="SignalP"/>
    </source>
</evidence>
<feature type="chain" id="PRO_5020604860" description="Pyrrolo-quinoline quinone repeat domain-containing protein" evidence="1">
    <location>
        <begin position="21"/>
        <end position="372"/>
    </location>
</feature>
<dbReference type="SMART" id="SM00564">
    <property type="entry name" value="PQQ"/>
    <property type="match status" value="5"/>
</dbReference>
<dbReference type="SUPFAM" id="SSF50998">
    <property type="entry name" value="Quinoprotein alcohol dehydrogenase-like"/>
    <property type="match status" value="1"/>
</dbReference>
<dbReference type="RefSeq" id="WP_131556595.1">
    <property type="nucleotide sequence ID" value="NZ_SJSN01000002.1"/>
</dbReference>
<feature type="signal peptide" evidence="1">
    <location>
        <begin position="1"/>
        <end position="20"/>
    </location>
</feature>
<keyword evidence="4" id="KW-1185">Reference proteome</keyword>
<protein>
    <recommendedName>
        <fullName evidence="2">Pyrrolo-quinoline quinone repeat domain-containing protein</fullName>
    </recommendedName>
</protein>
<dbReference type="PANTHER" id="PTHR34512">
    <property type="entry name" value="CELL SURFACE PROTEIN"/>
    <property type="match status" value="1"/>
</dbReference>
<dbReference type="AlphaFoldDB" id="A0A4R0PB67"/>
<dbReference type="Gene3D" id="2.130.10.10">
    <property type="entry name" value="YVTN repeat-like/Quinoprotein amine dehydrogenase"/>
    <property type="match status" value="1"/>
</dbReference>
<dbReference type="InterPro" id="IPR015943">
    <property type="entry name" value="WD40/YVTN_repeat-like_dom_sf"/>
</dbReference>
<name>A0A4R0PB67_9SPHI</name>
<dbReference type="Pfam" id="PF13360">
    <property type="entry name" value="PQQ_2"/>
    <property type="match status" value="2"/>
</dbReference>
<evidence type="ECO:0000313" key="3">
    <source>
        <dbReference type="EMBL" id="TCD12115.1"/>
    </source>
</evidence>
<evidence type="ECO:0000313" key="4">
    <source>
        <dbReference type="Proteomes" id="UP000291485"/>
    </source>
</evidence>
<reference evidence="3 4" key="1">
    <citation type="submission" date="2019-02" db="EMBL/GenBank/DDBJ databases">
        <title>Pedobacter sp. RP-3-11 sp. nov., isolated from Arctic soil.</title>
        <authorList>
            <person name="Dahal R.H."/>
        </authorList>
    </citation>
    <scope>NUCLEOTIDE SEQUENCE [LARGE SCALE GENOMIC DNA]</scope>
    <source>
        <strain evidence="3 4">RP-3-11</strain>
    </source>
</reference>
<dbReference type="InterPro" id="IPR002372">
    <property type="entry name" value="PQQ_rpt_dom"/>
</dbReference>
<gene>
    <name evidence="3" type="ORF">EZ449_03605</name>
</gene>
<dbReference type="EMBL" id="SJSN01000002">
    <property type="protein sequence ID" value="TCD12115.1"/>
    <property type="molecule type" value="Genomic_DNA"/>
</dbReference>
<accession>A0A4R0PB67</accession>
<dbReference type="InterPro" id="IPR011047">
    <property type="entry name" value="Quinoprotein_ADH-like_sf"/>
</dbReference>
<keyword evidence="1" id="KW-0732">Signal</keyword>
<dbReference type="PROSITE" id="PS51257">
    <property type="entry name" value="PROKAR_LIPOPROTEIN"/>
    <property type="match status" value="1"/>
</dbReference>